<evidence type="ECO:0000313" key="8">
    <source>
        <dbReference type="EMBL" id="KAA6334397.1"/>
    </source>
</evidence>
<reference evidence="8" key="1">
    <citation type="submission" date="2019-03" db="EMBL/GenBank/DDBJ databases">
        <title>Single cell metagenomics reveals metabolic interactions within the superorganism composed of flagellate Streblomastix strix and complex community of Bacteroidetes bacteria on its surface.</title>
        <authorList>
            <person name="Treitli S.C."/>
            <person name="Kolisko M."/>
            <person name="Husnik F."/>
            <person name="Keeling P."/>
            <person name="Hampl V."/>
        </authorList>
    </citation>
    <scope>NUCLEOTIDE SEQUENCE</scope>
    <source>
        <strain evidence="8">STM</strain>
    </source>
</reference>
<evidence type="ECO:0000256" key="5">
    <source>
        <dbReference type="ARBA" id="ARBA00022989"/>
    </source>
</evidence>
<keyword evidence="4 7" id="KW-0812">Transmembrane</keyword>
<keyword evidence="5 7" id="KW-1133">Transmembrane helix</keyword>
<organism evidence="8">
    <name type="scientific">termite gut metagenome</name>
    <dbReference type="NCBI Taxonomy" id="433724"/>
    <lineage>
        <taxon>unclassified sequences</taxon>
        <taxon>metagenomes</taxon>
        <taxon>organismal metagenomes</taxon>
    </lineage>
</organism>
<evidence type="ECO:0000256" key="4">
    <source>
        <dbReference type="ARBA" id="ARBA00022692"/>
    </source>
</evidence>
<feature type="transmembrane region" description="Helical" evidence="7">
    <location>
        <begin position="445"/>
        <end position="467"/>
    </location>
</feature>
<feature type="transmembrane region" description="Helical" evidence="7">
    <location>
        <begin position="360"/>
        <end position="377"/>
    </location>
</feature>
<protein>
    <submittedName>
        <fullName evidence="8">Teichuronic acid biosynthesis protein TuaB</fullName>
    </submittedName>
</protein>
<keyword evidence="3" id="KW-1003">Cell membrane</keyword>
<comment type="subcellular location">
    <subcellularLocation>
        <location evidence="1">Cell membrane</location>
        <topology evidence="1">Multi-pass membrane protein</topology>
    </subcellularLocation>
</comment>
<dbReference type="Pfam" id="PF13440">
    <property type="entry name" value="Polysacc_synt_3"/>
    <property type="match status" value="1"/>
</dbReference>
<dbReference type="AlphaFoldDB" id="A0A5J4RKG7"/>
<feature type="transmembrane region" description="Helical" evidence="7">
    <location>
        <begin position="12"/>
        <end position="31"/>
    </location>
</feature>
<evidence type="ECO:0000256" key="3">
    <source>
        <dbReference type="ARBA" id="ARBA00022475"/>
    </source>
</evidence>
<feature type="transmembrane region" description="Helical" evidence="7">
    <location>
        <begin position="383"/>
        <end position="405"/>
    </location>
</feature>
<evidence type="ECO:0000256" key="2">
    <source>
        <dbReference type="ARBA" id="ARBA00007430"/>
    </source>
</evidence>
<dbReference type="NCBIfam" id="NF007773">
    <property type="entry name" value="PRK10459.1"/>
    <property type="match status" value="1"/>
</dbReference>
<gene>
    <name evidence="8" type="ORF">EZS27_017277</name>
</gene>
<feature type="transmembrane region" description="Helical" evidence="7">
    <location>
        <begin position="79"/>
        <end position="103"/>
    </location>
</feature>
<feature type="transmembrane region" description="Helical" evidence="7">
    <location>
        <begin position="43"/>
        <end position="67"/>
    </location>
</feature>
<feature type="transmembrane region" description="Helical" evidence="7">
    <location>
        <begin position="323"/>
        <end position="348"/>
    </location>
</feature>
<comment type="similarity">
    <text evidence="2">Belongs to the polysaccharide synthase family.</text>
</comment>
<evidence type="ECO:0000256" key="6">
    <source>
        <dbReference type="ARBA" id="ARBA00023136"/>
    </source>
</evidence>
<accession>A0A5J4RKG7</accession>
<feature type="transmembrane region" description="Helical" evidence="7">
    <location>
        <begin position="109"/>
        <end position="128"/>
    </location>
</feature>
<proteinExistence type="inferred from homology"/>
<sequence length="484" mass="55294">MNLKEKAISGAKWTSMATVVVVLIQVFRLMILTRFLDKEEFGIVAIITFILGLTYTFSDIGFSVAIMHTKHIDDKEFSSLFWSQFLIFSLIYIALSFSAPWIASFYNEVSISYLMPIALIDLVLSGIGKLYDTVLQKTMQFKKIALRNIISAFCSVLVALILAVHGFGIYSMIISTLSQTLINNLWNFLLGQQQYKIKLFCSISKIKPFFRIGIYQTGTQIIDYFCSKLDILIIGKFFGSEILGVYSLAKELVLKLVLIINSIVNKVALPILSYNNDNNHFLRTQYCKIINFLSLINFPINTFLCIFSYHIVFLLYGQKYSDVAPLVSILSIYGIMLSIGNPVGNITIAKGRTDISFKYVLLRSIISIVLITISSFYSIRIVAWSQVIMMIILFAIAWRMIIYRLIQLPILNYIKSFSGIGLISLAVGIPFFIIVHYNIFYIDNLIFQLIVYGIMLLLSYIILLNFFMKKELLIILKEFIKIKL</sequence>
<dbReference type="GO" id="GO:0005886">
    <property type="term" value="C:plasma membrane"/>
    <property type="evidence" value="ECO:0007669"/>
    <property type="project" value="UniProtKB-SubCell"/>
</dbReference>
<dbReference type="EMBL" id="SNRY01001003">
    <property type="protein sequence ID" value="KAA6334397.1"/>
    <property type="molecule type" value="Genomic_DNA"/>
</dbReference>
<comment type="caution">
    <text evidence="8">The sequence shown here is derived from an EMBL/GenBank/DDBJ whole genome shotgun (WGS) entry which is preliminary data.</text>
</comment>
<keyword evidence="6 7" id="KW-0472">Membrane</keyword>
<feature type="transmembrane region" description="Helical" evidence="7">
    <location>
        <begin position="295"/>
        <end position="317"/>
    </location>
</feature>
<dbReference type="PANTHER" id="PTHR30250">
    <property type="entry name" value="PST FAMILY PREDICTED COLANIC ACID TRANSPORTER"/>
    <property type="match status" value="1"/>
</dbReference>
<name>A0A5J4RKG7_9ZZZZ</name>
<evidence type="ECO:0000256" key="7">
    <source>
        <dbReference type="SAM" id="Phobius"/>
    </source>
</evidence>
<feature type="transmembrane region" description="Helical" evidence="7">
    <location>
        <begin position="417"/>
        <end position="439"/>
    </location>
</feature>
<dbReference type="CDD" id="cd13127">
    <property type="entry name" value="MATE_tuaB_like"/>
    <property type="match status" value="1"/>
</dbReference>
<feature type="transmembrane region" description="Helical" evidence="7">
    <location>
        <begin position="149"/>
        <end position="173"/>
    </location>
</feature>
<evidence type="ECO:0000256" key="1">
    <source>
        <dbReference type="ARBA" id="ARBA00004651"/>
    </source>
</evidence>
<dbReference type="PANTHER" id="PTHR30250:SF10">
    <property type="entry name" value="LIPOPOLYSACCHARIDE BIOSYNTHESIS PROTEIN WZXC"/>
    <property type="match status" value="1"/>
</dbReference>
<dbReference type="InterPro" id="IPR050833">
    <property type="entry name" value="Poly_Biosynth_Transport"/>
</dbReference>